<dbReference type="RefSeq" id="WP_051014987.1">
    <property type="nucleotide sequence ID" value="NZ_CAJZDL010000010.1"/>
</dbReference>
<reference evidence="2" key="2">
    <citation type="submission" date="2021-03" db="EMBL/GenBank/DDBJ databases">
        <title>Human Oral Microbial Genomes.</title>
        <authorList>
            <person name="Johnston C.D."/>
            <person name="Chen T."/>
            <person name="Dewhirst F.E."/>
        </authorList>
    </citation>
    <scope>NUCLEOTIDE SEQUENCE</scope>
    <source>
        <strain evidence="2">F0714</strain>
    </source>
</reference>
<proteinExistence type="predicted"/>
<sequence>MAETPSRAVPRLLWRILQFLGVLLGLGALCAFVWARFAHRPGYLVSQELGASLSERGLAGVFSADALFALLAALSGLAIGLISWWWFRDRGWWVCVAAAGGALVVCLLIWAGGLWILPPSFDSRLAAASAGDIVPIDLTLRSMSALLVGPFCAITPVMLLAAFWPEPPSSVPAPPSEPRRIAAVD</sequence>
<keyword evidence="1" id="KW-0472">Membrane</keyword>
<keyword evidence="4" id="KW-1185">Reference proteome</keyword>
<feature type="transmembrane region" description="Helical" evidence="1">
    <location>
        <begin position="12"/>
        <end position="37"/>
    </location>
</feature>
<reference evidence="3 4" key="1">
    <citation type="submission" date="2018-12" db="EMBL/GenBank/DDBJ databases">
        <authorList>
            <consortium name="Pathogen Informatics"/>
        </authorList>
    </citation>
    <scope>NUCLEOTIDE SEQUENCE [LARGE SCALE GENOMIC DNA]</scope>
    <source>
        <strain evidence="3 4">NCTC12967</strain>
    </source>
</reference>
<evidence type="ECO:0008006" key="5">
    <source>
        <dbReference type="Google" id="ProtNLM"/>
    </source>
</evidence>
<feature type="transmembrane region" description="Helical" evidence="1">
    <location>
        <begin position="58"/>
        <end position="85"/>
    </location>
</feature>
<dbReference type="AlphaFoldDB" id="A0A3N4D1B5"/>
<evidence type="ECO:0000313" key="4">
    <source>
        <dbReference type="Proteomes" id="UP000273044"/>
    </source>
</evidence>
<dbReference type="OrthoDB" id="3730018at2"/>
<feature type="transmembrane region" description="Helical" evidence="1">
    <location>
        <begin position="145"/>
        <end position="164"/>
    </location>
</feature>
<protein>
    <recommendedName>
        <fullName evidence="5">DUF2567 domain-containing protein</fullName>
    </recommendedName>
</protein>
<organism evidence="3 4">
    <name type="scientific">Arachnia propionica</name>
    <dbReference type="NCBI Taxonomy" id="1750"/>
    <lineage>
        <taxon>Bacteria</taxon>
        <taxon>Bacillati</taxon>
        <taxon>Actinomycetota</taxon>
        <taxon>Actinomycetes</taxon>
        <taxon>Propionibacteriales</taxon>
        <taxon>Propionibacteriaceae</taxon>
        <taxon>Arachnia</taxon>
    </lineage>
</organism>
<keyword evidence="1" id="KW-0812">Transmembrane</keyword>
<feature type="transmembrane region" description="Helical" evidence="1">
    <location>
        <begin position="91"/>
        <end position="117"/>
    </location>
</feature>
<gene>
    <name evidence="2" type="ORF">J5A53_07520</name>
    <name evidence="3" type="ORF">NCTC12967_01624</name>
</gene>
<evidence type="ECO:0000313" key="2">
    <source>
        <dbReference type="EMBL" id="QUC12499.1"/>
    </source>
</evidence>
<keyword evidence="1" id="KW-1133">Transmembrane helix</keyword>
<dbReference type="GeneID" id="64407091"/>
<dbReference type="Proteomes" id="UP000273044">
    <property type="component" value="Chromosome"/>
</dbReference>
<name>A0A3N4D1B5_9ACTN</name>
<dbReference type="EMBL" id="CP072385">
    <property type="protein sequence ID" value="QUC12499.1"/>
    <property type="molecule type" value="Genomic_DNA"/>
</dbReference>
<evidence type="ECO:0000313" key="3">
    <source>
        <dbReference type="EMBL" id="VEH70329.1"/>
    </source>
</evidence>
<dbReference type="Proteomes" id="UP000677180">
    <property type="component" value="Chromosome"/>
</dbReference>
<dbReference type="EMBL" id="LR134406">
    <property type="protein sequence ID" value="VEH70329.1"/>
    <property type="molecule type" value="Genomic_DNA"/>
</dbReference>
<accession>A0A3N4D1B5</accession>
<evidence type="ECO:0000256" key="1">
    <source>
        <dbReference type="SAM" id="Phobius"/>
    </source>
</evidence>